<reference evidence="2 3" key="1">
    <citation type="journal article" date="2018" name="Mol. Biol. Evol.">
        <title>Analysis of the draft genome of the red seaweed Gracilariopsis chorda provides insights into genome size evolution in Rhodophyta.</title>
        <authorList>
            <person name="Lee J."/>
            <person name="Yang E.C."/>
            <person name="Graf L."/>
            <person name="Yang J.H."/>
            <person name="Qiu H."/>
            <person name="Zel Zion U."/>
            <person name="Chan C.X."/>
            <person name="Stephens T.G."/>
            <person name="Weber A.P.M."/>
            <person name="Boo G.H."/>
            <person name="Boo S.M."/>
            <person name="Kim K.M."/>
            <person name="Shin Y."/>
            <person name="Jung M."/>
            <person name="Lee S.J."/>
            <person name="Yim H.S."/>
            <person name="Lee J.H."/>
            <person name="Bhattacharya D."/>
            <person name="Yoon H.S."/>
        </authorList>
    </citation>
    <scope>NUCLEOTIDE SEQUENCE [LARGE SCALE GENOMIC DNA]</scope>
    <source>
        <strain evidence="2 3">SKKU-2015</strain>
        <tissue evidence="2">Whole body</tissue>
    </source>
</reference>
<dbReference type="PANTHER" id="PTHR47204:SF1">
    <property type="entry name" value="RIBONUCLEASE H2 SUBUNIT C"/>
    <property type="match status" value="1"/>
</dbReference>
<dbReference type="InterPro" id="IPR013924">
    <property type="entry name" value="RNase_H2_suC"/>
</dbReference>
<dbReference type="GO" id="GO:0006401">
    <property type="term" value="P:RNA catabolic process"/>
    <property type="evidence" value="ECO:0007669"/>
    <property type="project" value="InterPro"/>
</dbReference>
<gene>
    <name evidence="2" type="ORF">BWQ96_01748</name>
</gene>
<name>A0A2V3J2H5_9FLOR</name>
<sequence length="159" mass="17586">MELQFTNETDTAQRTAHRLPCTIHHDGEAPTARAFCPFPEPIPSFRGRKLQSAEFSISDSSSLIFVESKPASTAAGPEQNKHVFKVKFAVQPNGYFYEHDTLPNPNSAAFRALDWLSISEALHNPLESVESENREDAQEALETHPSAATSSSEDKSVEK</sequence>
<dbReference type="CDD" id="cd09271">
    <property type="entry name" value="RNase_H2-C"/>
    <property type="match status" value="1"/>
</dbReference>
<dbReference type="GO" id="GO:0032299">
    <property type="term" value="C:ribonuclease H2 complex"/>
    <property type="evidence" value="ECO:0007669"/>
    <property type="project" value="InterPro"/>
</dbReference>
<dbReference type="EMBL" id="NBIV01000013">
    <property type="protein sequence ID" value="PXF48579.1"/>
    <property type="molecule type" value="Genomic_DNA"/>
</dbReference>
<proteinExistence type="predicted"/>
<dbReference type="Gene3D" id="2.40.128.680">
    <property type="match status" value="1"/>
</dbReference>
<dbReference type="PANTHER" id="PTHR47204">
    <property type="entry name" value="OS02G0168900 PROTEIN"/>
    <property type="match status" value="1"/>
</dbReference>
<dbReference type="OrthoDB" id="6222486at2759"/>
<protein>
    <submittedName>
        <fullName evidence="2">Uncharacterized protein</fullName>
    </submittedName>
</protein>
<dbReference type="Proteomes" id="UP000247409">
    <property type="component" value="Unassembled WGS sequence"/>
</dbReference>
<comment type="caution">
    <text evidence="2">The sequence shown here is derived from an EMBL/GenBank/DDBJ whole genome shotgun (WGS) entry which is preliminary data.</text>
</comment>
<dbReference type="Pfam" id="PF08615">
    <property type="entry name" value="RNase_H2_suC"/>
    <property type="match status" value="1"/>
</dbReference>
<dbReference type="AlphaFoldDB" id="A0A2V3J2H5"/>
<organism evidence="2 3">
    <name type="scientific">Gracilariopsis chorda</name>
    <dbReference type="NCBI Taxonomy" id="448386"/>
    <lineage>
        <taxon>Eukaryota</taxon>
        <taxon>Rhodophyta</taxon>
        <taxon>Florideophyceae</taxon>
        <taxon>Rhodymeniophycidae</taxon>
        <taxon>Gracilariales</taxon>
        <taxon>Gracilariaceae</taxon>
        <taxon>Gracilariopsis</taxon>
    </lineage>
</organism>
<evidence type="ECO:0000256" key="1">
    <source>
        <dbReference type="SAM" id="MobiDB-lite"/>
    </source>
</evidence>
<feature type="region of interest" description="Disordered" evidence="1">
    <location>
        <begin position="126"/>
        <end position="159"/>
    </location>
</feature>
<evidence type="ECO:0000313" key="3">
    <source>
        <dbReference type="Proteomes" id="UP000247409"/>
    </source>
</evidence>
<keyword evidence="3" id="KW-1185">Reference proteome</keyword>
<evidence type="ECO:0000313" key="2">
    <source>
        <dbReference type="EMBL" id="PXF48579.1"/>
    </source>
</evidence>
<accession>A0A2V3J2H5</accession>